<dbReference type="InterPro" id="IPR007432">
    <property type="entry name" value="DUF480"/>
</dbReference>
<evidence type="ECO:0000256" key="2">
    <source>
        <dbReference type="SAM" id="Coils"/>
    </source>
</evidence>
<evidence type="ECO:0000313" key="4">
    <source>
        <dbReference type="Proteomes" id="UP000006764"/>
    </source>
</evidence>
<dbReference type="OrthoDB" id="9784785at2"/>
<dbReference type="InterPro" id="IPR036388">
    <property type="entry name" value="WH-like_DNA-bd_sf"/>
</dbReference>
<feature type="coiled-coil region" evidence="2">
    <location>
        <begin position="184"/>
        <end position="211"/>
    </location>
</feature>
<accession>A0A0B4XQS4</accession>
<sequence length="213" mass="24019">MDEHDTTAPRDAEPLTDNEVRVLGCLIEKEATTPEVYPLTLNALQVACNQKTSRDPVMQLDTGEIGQALYQLEKRALVRRVSGARADRWEHRAEKTFELVHAQQILLGLLLLRGPQTLNELFTRSQRMHAFDDTEQVAHQLSRLASKGLVMLLPRQSGQREDRYLHRMAGEPDLQALASMPRSASAGEDRLALLEERVRALEAQLAELLASRH</sequence>
<dbReference type="RefSeq" id="WP_008733458.1">
    <property type="nucleotide sequence ID" value="NZ_CP004387.1"/>
</dbReference>
<dbReference type="Gene3D" id="1.10.10.10">
    <property type="entry name" value="Winged helix-like DNA-binding domain superfamily/Winged helix DNA-binding domain"/>
    <property type="match status" value="2"/>
</dbReference>
<evidence type="ECO:0000256" key="1">
    <source>
        <dbReference type="HAMAP-Rule" id="MF_01584"/>
    </source>
</evidence>
<proteinExistence type="inferred from homology"/>
<dbReference type="SUPFAM" id="SSF46785">
    <property type="entry name" value="Winged helix' DNA-binding domain"/>
    <property type="match status" value="2"/>
</dbReference>
<reference evidence="3 4" key="1">
    <citation type="journal article" date="2012" name="J. Bacteriol.">
        <title>Genome sequence of an alkane-degrading bacterium, Alcanivorax pacificus type strain W11-5, isolated from deep sea sediment.</title>
        <authorList>
            <person name="Lai Q."/>
            <person name="Shao Z."/>
        </authorList>
    </citation>
    <scope>NUCLEOTIDE SEQUENCE [LARGE SCALE GENOMIC DNA]</scope>
    <source>
        <strain evidence="3 4">W11-5</strain>
    </source>
</reference>
<keyword evidence="2" id="KW-0175">Coiled coil</keyword>
<dbReference type="HAMAP" id="MF_01584">
    <property type="entry name" value="UPF0502"/>
    <property type="match status" value="1"/>
</dbReference>
<name>A0A0B4XQS4_9GAMM</name>
<dbReference type="KEGG" id="apac:S7S_15570"/>
<dbReference type="AlphaFoldDB" id="A0A0B4XQS4"/>
<dbReference type="STRING" id="391936.S7S_15570"/>
<evidence type="ECO:0000313" key="3">
    <source>
        <dbReference type="EMBL" id="AJD49526.1"/>
    </source>
</evidence>
<keyword evidence="4" id="KW-1185">Reference proteome</keyword>
<protein>
    <submittedName>
        <fullName evidence="3">Uncharacterized protein</fullName>
    </submittedName>
</protein>
<gene>
    <name evidence="3" type="ORF">S7S_15570</name>
</gene>
<dbReference type="InterPro" id="IPR036390">
    <property type="entry name" value="WH_DNA-bd_sf"/>
</dbReference>
<comment type="similarity">
    <text evidence="1">Belongs to the UPF0502 family.</text>
</comment>
<dbReference type="HOGENOM" id="CLU_057831_2_0_6"/>
<organism evidence="3 4">
    <name type="scientific">Isoalcanivorax pacificus W11-5</name>
    <dbReference type="NCBI Taxonomy" id="391936"/>
    <lineage>
        <taxon>Bacteria</taxon>
        <taxon>Pseudomonadati</taxon>
        <taxon>Pseudomonadota</taxon>
        <taxon>Gammaproteobacteria</taxon>
        <taxon>Oceanospirillales</taxon>
        <taxon>Alcanivoracaceae</taxon>
        <taxon>Isoalcanivorax</taxon>
    </lineage>
</organism>
<dbReference type="PANTHER" id="PTHR38768:SF1">
    <property type="entry name" value="UPF0502 PROTEIN YCEH"/>
    <property type="match status" value="1"/>
</dbReference>
<dbReference type="PANTHER" id="PTHR38768">
    <property type="entry name" value="UPF0502 PROTEIN YCEH"/>
    <property type="match status" value="1"/>
</dbReference>
<dbReference type="EMBL" id="CP004387">
    <property type="protein sequence ID" value="AJD49526.1"/>
    <property type="molecule type" value="Genomic_DNA"/>
</dbReference>
<dbReference type="Pfam" id="PF04337">
    <property type="entry name" value="DUF480"/>
    <property type="match status" value="1"/>
</dbReference>
<dbReference type="Proteomes" id="UP000006764">
    <property type="component" value="Chromosome"/>
</dbReference>